<evidence type="ECO:0000256" key="7">
    <source>
        <dbReference type="ARBA" id="ARBA00023242"/>
    </source>
</evidence>
<dbReference type="InterPro" id="IPR027806">
    <property type="entry name" value="HARBI1_dom"/>
</dbReference>
<dbReference type="Proteomes" id="UP001627154">
    <property type="component" value="Unassembled WGS sequence"/>
</dbReference>
<evidence type="ECO:0000313" key="9">
    <source>
        <dbReference type="EMBL" id="KAL3384563.1"/>
    </source>
</evidence>
<organism evidence="9 10">
    <name type="scientific">Trichogramma kaykai</name>
    <dbReference type="NCBI Taxonomy" id="54128"/>
    <lineage>
        <taxon>Eukaryota</taxon>
        <taxon>Metazoa</taxon>
        <taxon>Ecdysozoa</taxon>
        <taxon>Arthropoda</taxon>
        <taxon>Hexapoda</taxon>
        <taxon>Insecta</taxon>
        <taxon>Pterygota</taxon>
        <taxon>Neoptera</taxon>
        <taxon>Endopterygota</taxon>
        <taxon>Hymenoptera</taxon>
        <taxon>Apocrita</taxon>
        <taxon>Proctotrupomorpha</taxon>
        <taxon>Chalcidoidea</taxon>
        <taxon>Trichogrammatidae</taxon>
        <taxon>Trichogramma</taxon>
    </lineage>
</organism>
<evidence type="ECO:0000256" key="1">
    <source>
        <dbReference type="ARBA" id="ARBA00001968"/>
    </source>
</evidence>
<evidence type="ECO:0000256" key="4">
    <source>
        <dbReference type="ARBA" id="ARBA00022722"/>
    </source>
</evidence>
<comment type="cofactor">
    <cofactor evidence="1">
        <name>a divalent metal cation</name>
        <dbReference type="ChEBI" id="CHEBI:60240"/>
    </cofactor>
</comment>
<protein>
    <recommendedName>
        <fullName evidence="8">DDE Tnp4 domain-containing protein</fullName>
    </recommendedName>
</protein>
<comment type="subcellular location">
    <subcellularLocation>
        <location evidence="2">Nucleus</location>
    </subcellularLocation>
</comment>
<evidence type="ECO:0000256" key="3">
    <source>
        <dbReference type="ARBA" id="ARBA00006958"/>
    </source>
</evidence>
<keyword evidence="7" id="KW-0539">Nucleus</keyword>
<evidence type="ECO:0000256" key="5">
    <source>
        <dbReference type="ARBA" id="ARBA00022723"/>
    </source>
</evidence>
<dbReference type="Pfam" id="PF13359">
    <property type="entry name" value="DDE_Tnp_4"/>
    <property type="match status" value="1"/>
</dbReference>
<dbReference type="GO" id="GO:0046872">
    <property type="term" value="F:metal ion binding"/>
    <property type="evidence" value="ECO:0007669"/>
    <property type="project" value="UniProtKB-KW"/>
</dbReference>
<dbReference type="PANTHER" id="PTHR22930:SF269">
    <property type="entry name" value="NUCLEASE HARBI1-LIKE PROTEIN"/>
    <property type="match status" value="1"/>
</dbReference>
<keyword evidence="10" id="KW-1185">Reference proteome</keyword>
<keyword evidence="5" id="KW-0479">Metal-binding</keyword>
<evidence type="ECO:0000256" key="2">
    <source>
        <dbReference type="ARBA" id="ARBA00004123"/>
    </source>
</evidence>
<keyword evidence="4" id="KW-0540">Nuclease</keyword>
<dbReference type="GO" id="GO:0004518">
    <property type="term" value="F:nuclease activity"/>
    <property type="evidence" value="ECO:0007669"/>
    <property type="project" value="UniProtKB-KW"/>
</dbReference>
<evidence type="ECO:0000313" key="10">
    <source>
        <dbReference type="Proteomes" id="UP001627154"/>
    </source>
</evidence>
<comment type="caution">
    <text evidence="9">The sequence shown here is derived from an EMBL/GenBank/DDBJ whole genome shotgun (WGS) entry which is preliminary data.</text>
</comment>
<name>A0ABD2VVJ1_9HYME</name>
<reference evidence="9 10" key="1">
    <citation type="journal article" date="2024" name="bioRxiv">
        <title>A reference genome for Trichogramma kaykai: A tiny desert-dwelling parasitoid wasp with competing sex-ratio distorters.</title>
        <authorList>
            <person name="Culotta J."/>
            <person name="Lindsey A.R."/>
        </authorList>
    </citation>
    <scope>NUCLEOTIDE SEQUENCE [LARGE SCALE GENOMIC DNA]</scope>
    <source>
        <strain evidence="9 10">KSX58</strain>
    </source>
</reference>
<comment type="similarity">
    <text evidence="3">Belongs to the HARBI1 family.</text>
</comment>
<dbReference type="AlphaFoldDB" id="A0ABD2VVJ1"/>
<keyword evidence="6" id="KW-0378">Hydrolase</keyword>
<dbReference type="EMBL" id="JBJJXI010000170">
    <property type="protein sequence ID" value="KAL3384563.1"/>
    <property type="molecule type" value="Genomic_DNA"/>
</dbReference>
<dbReference type="PANTHER" id="PTHR22930">
    <property type="match status" value="1"/>
</dbReference>
<dbReference type="GO" id="GO:0016787">
    <property type="term" value="F:hydrolase activity"/>
    <property type="evidence" value="ECO:0007669"/>
    <property type="project" value="UniProtKB-KW"/>
</dbReference>
<feature type="domain" description="DDE Tnp4" evidence="8">
    <location>
        <begin position="54"/>
        <end position="218"/>
    </location>
</feature>
<dbReference type="InterPro" id="IPR045249">
    <property type="entry name" value="HARBI1-like"/>
</dbReference>
<sequence length="267" mass="30271">MSKSQVGKIIGQVLASLWKRLHPLHLPRPTKDILMASAQQYFLQWDLPHCIGSLDVCHIEIKKPPHSGSKYYNYKKFFSTPLQALVDADGKFISIDVGGYGSQHDSTTFRCSSLYKNFKAGKLNFPEDDGRYGLEVNTPYFIIGDGAYALSRNLIKPYPGHELTSMQKMFNKRISRARINVERAFGKLKKKWKIFKQPIEQKLSKTKLIVTVACVLTNTIIDLETLGVDVNPRQPAIVHRVVGNDVFTGNSQVVRNKLMTYMINNPI</sequence>
<accession>A0ABD2VVJ1</accession>
<evidence type="ECO:0000259" key="8">
    <source>
        <dbReference type="Pfam" id="PF13359"/>
    </source>
</evidence>
<gene>
    <name evidence="9" type="ORF">TKK_019662</name>
</gene>
<dbReference type="GO" id="GO:0005634">
    <property type="term" value="C:nucleus"/>
    <property type="evidence" value="ECO:0007669"/>
    <property type="project" value="UniProtKB-SubCell"/>
</dbReference>
<evidence type="ECO:0000256" key="6">
    <source>
        <dbReference type="ARBA" id="ARBA00022801"/>
    </source>
</evidence>
<proteinExistence type="inferred from homology"/>